<dbReference type="InterPro" id="IPR023400">
    <property type="entry name" value="RecA_C_sf"/>
</dbReference>
<keyword evidence="5 7" id="KW-0238">DNA-binding</keyword>
<dbReference type="Gene3D" id="3.40.50.300">
    <property type="entry name" value="P-loop containing nucleotide triphosphate hydrolases"/>
    <property type="match status" value="1"/>
</dbReference>
<sequence>MSNEKEAKLKALKLTLDKLDKAYGKGTVMKMSDAAVEDVDAISSGSLGLDIALGVGGYPRGRVIEIYGPESSGKTTLTLHAIAEAQKSGGIAAFIDAEHAFDRFYAEKLGVDIDNLIISQPDNGEQALEIADNLIRSGAIDIVVVDSVAALTPKSEIEGEMGDSKMGLHARLMSQALRKLTASISKTNCTVIFINQLREKIGVMFGNPETTTGGNALKFYASVRLDIRRSTQIKDSSGGVLGNKTRVKVVKNKVAPPFRMCEFDIMYGEGVSKVGEVLDIAVEHEIIKKSGSWFSYGDTKLGQGRDAVKSIIKDNPELMEELEEKIMQSLKTE</sequence>
<evidence type="ECO:0000256" key="1">
    <source>
        <dbReference type="ARBA" id="ARBA00009391"/>
    </source>
</evidence>
<keyword evidence="7 9" id="KW-0227">DNA damage</keyword>
<comment type="function">
    <text evidence="7">Can catalyze the hydrolysis of ATP in the presence of single-stranded DNA, the ATP-dependent uptake of single-stranded DNA by duplex DNA, and the ATP-dependent hybridization of homologous single-stranded DNAs. It interacts with LexA causing its activation and leading to its autocatalytic cleavage.</text>
</comment>
<dbReference type="SUPFAM" id="SSF54752">
    <property type="entry name" value="RecA protein, C-terminal domain"/>
    <property type="match status" value="1"/>
</dbReference>
<dbReference type="CDD" id="cd00983">
    <property type="entry name" value="RecA"/>
    <property type="match status" value="1"/>
</dbReference>
<name>A0ABW5T6V8_9FLAO</name>
<dbReference type="InterPro" id="IPR049428">
    <property type="entry name" value="RecA-like_N"/>
</dbReference>
<dbReference type="RefSeq" id="WP_380288256.1">
    <property type="nucleotide sequence ID" value="NZ_JBHULY010000005.1"/>
</dbReference>
<dbReference type="InterPro" id="IPR003593">
    <property type="entry name" value="AAA+_ATPase"/>
</dbReference>
<keyword evidence="6 7" id="KW-0233">DNA recombination</keyword>
<evidence type="ECO:0000259" key="10">
    <source>
        <dbReference type="PROSITE" id="PS50162"/>
    </source>
</evidence>
<evidence type="ECO:0000256" key="8">
    <source>
        <dbReference type="RuleBase" id="RU000526"/>
    </source>
</evidence>
<evidence type="ECO:0000313" key="12">
    <source>
        <dbReference type="EMBL" id="MFD2724832.1"/>
    </source>
</evidence>
<feature type="domain" description="RecA family profile 2" evidence="11">
    <location>
        <begin position="202"/>
        <end position="276"/>
    </location>
</feature>
<dbReference type="PANTHER" id="PTHR45900:SF1">
    <property type="entry name" value="MITOCHONDRIAL DNA REPAIR PROTEIN RECA HOMOLOG-RELATED"/>
    <property type="match status" value="1"/>
</dbReference>
<dbReference type="InterPro" id="IPR020587">
    <property type="entry name" value="RecA_monomer-monomer_interface"/>
</dbReference>
<protein>
    <recommendedName>
        <fullName evidence="2 7">Protein RecA</fullName>
    </recommendedName>
    <alternativeName>
        <fullName evidence="7 8">Recombinase A</fullName>
    </alternativeName>
</protein>
<dbReference type="PANTHER" id="PTHR45900">
    <property type="entry name" value="RECA"/>
    <property type="match status" value="1"/>
</dbReference>
<dbReference type="PROSITE" id="PS00321">
    <property type="entry name" value="RECA_1"/>
    <property type="match status" value="1"/>
</dbReference>
<dbReference type="InterPro" id="IPR020588">
    <property type="entry name" value="RecA_ATP-bd"/>
</dbReference>
<dbReference type="SUPFAM" id="SSF52540">
    <property type="entry name" value="P-loop containing nucleoside triphosphate hydrolases"/>
    <property type="match status" value="1"/>
</dbReference>
<evidence type="ECO:0000256" key="4">
    <source>
        <dbReference type="ARBA" id="ARBA00022840"/>
    </source>
</evidence>
<dbReference type="InterPro" id="IPR049261">
    <property type="entry name" value="RecA-like_C"/>
</dbReference>
<reference evidence="13" key="1">
    <citation type="journal article" date="2019" name="Int. J. Syst. Evol. Microbiol.">
        <title>The Global Catalogue of Microorganisms (GCM) 10K type strain sequencing project: providing services to taxonomists for standard genome sequencing and annotation.</title>
        <authorList>
            <consortium name="The Broad Institute Genomics Platform"/>
            <consortium name="The Broad Institute Genome Sequencing Center for Infectious Disease"/>
            <person name="Wu L."/>
            <person name="Ma J."/>
        </authorList>
    </citation>
    <scope>NUCLEOTIDE SEQUENCE [LARGE SCALE GENOMIC DNA]</scope>
    <source>
        <strain evidence="13">KCTC 42398</strain>
    </source>
</reference>
<proteinExistence type="inferred from homology"/>
<feature type="binding site" evidence="7">
    <location>
        <begin position="68"/>
        <end position="75"/>
    </location>
    <ligand>
        <name>ATP</name>
        <dbReference type="ChEBI" id="CHEBI:30616"/>
    </ligand>
</feature>
<evidence type="ECO:0000256" key="7">
    <source>
        <dbReference type="HAMAP-Rule" id="MF_00268"/>
    </source>
</evidence>
<dbReference type="Pfam" id="PF00154">
    <property type="entry name" value="RecA_N"/>
    <property type="match status" value="1"/>
</dbReference>
<dbReference type="PROSITE" id="PS50163">
    <property type="entry name" value="RECA_3"/>
    <property type="match status" value="1"/>
</dbReference>
<dbReference type="NCBIfam" id="TIGR02012">
    <property type="entry name" value="tigrfam_recA"/>
    <property type="match status" value="1"/>
</dbReference>
<dbReference type="HAMAP" id="MF_00268">
    <property type="entry name" value="RecA"/>
    <property type="match status" value="1"/>
</dbReference>
<gene>
    <name evidence="7 12" type="primary">recA</name>
    <name evidence="12" type="ORF">ACFSR8_01290</name>
</gene>
<evidence type="ECO:0000259" key="11">
    <source>
        <dbReference type="PROSITE" id="PS50163"/>
    </source>
</evidence>
<comment type="subcellular location">
    <subcellularLocation>
        <location evidence="7">Cytoplasm</location>
    </subcellularLocation>
</comment>
<keyword evidence="4 7" id="KW-0067">ATP-binding</keyword>
<dbReference type="EMBL" id="JBHULY010000005">
    <property type="protein sequence ID" value="MFD2724832.1"/>
    <property type="molecule type" value="Genomic_DNA"/>
</dbReference>
<dbReference type="SMART" id="SM00382">
    <property type="entry name" value="AAA"/>
    <property type="match status" value="1"/>
</dbReference>
<accession>A0ABW5T6V8</accession>
<evidence type="ECO:0000256" key="6">
    <source>
        <dbReference type="ARBA" id="ARBA00023172"/>
    </source>
</evidence>
<keyword evidence="3 7" id="KW-0547">Nucleotide-binding</keyword>
<evidence type="ECO:0000313" key="13">
    <source>
        <dbReference type="Proteomes" id="UP001597476"/>
    </source>
</evidence>
<comment type="caution">
    <text evidence="12">The sequence shown here is derived from an EMBL/GenBank/DDBJ whole genome shotgun (WGS) entry which is preliminary data.</text>
</comment>
<evidence type="ECO:0000256" key="3">
    <source>
        <dbReference type="ARBA" id="ARBA00022741"/>
    </source>
</evidence>
<dbReference type="Proteomes" id="UP001597476">
    <property type="component" value="Unassembled WGS sequence"/>
</dbReference>
<dbReference type="PROSITE" id="PS50162">
    <property type="entry name" value="RECA_2"/>
    <property type="match status" value="1"/>
</dbReference>
<feature type="domain" description="RecA family profile 1" evidence="10">
    <location>
        <begin position="38"/>
        <end position="197"/>
    </location>
</feature>
<organism evidence="12 13">
    <name type="scientific">Hyunsoonleella rubra</name>
    <dbReference type="NCBI Taxonomy" id="1737062"/>
    <lineage>
        <taxon>Bacteria</taxon>
        <taxon>Pseudomonadati</taxon>
        <taxon>Bacteroidota</taxon>
        <taxon>Flavobacteriia</taxon>
        <taxon>Flavobacteriales</taxon>
        <taxon>Flavobacteriaceae</taxon>
    </lineage>
</organism>
<keyword evidence="7" id="KW-0963">Cytoplasm</keyword>
<dbReference type="InterPro" id="IPR020584">
    <property type="entry name" value="DNA_recomb/repair_RecA_CS"/>
</dbReference>
<comment type="similarity">
    <text evidence="1 7 9">Belongs to the RecA family.</text>
</comment>
<evidence type="ECO:0000256" key="9">
    <source>
        <dbReference type="RuleBase" id="RU004527"/>
    </source>
</evidence>
<dbReference type="PRINTS" id="PR00142">
    <property type="entry name" value="RECA"/>
</dbReference>
<keyword evidence="7 8" id="KW-0234">DNA repair</keyword>
<dbReference type="InterPro" id="IPR027417">
    <property type="entry name" value="P-loop_NTPase"/>
</dbReference>
<evidence type="ECO:0000256" key="5">
    <source>
        <dbReference type="ARBA" id="ARBA00023125"/>
    </source>
</evidence>
<dbReference type="Pfam" id="PF21096">
    <property type="entry name" value="RecA_C"/>
    <property type="match status" value="1"/>
</dbReference>
<keyword evidence="7 8" id="KW-0742">SOS response</keyword>
<evidence type="ECO:0000256" key="2">
    <source>
        <dbReference type="ARBA" id="ARBA00015553"/>
    </source>
</evidence>
<keyword evidence="13" id="KW-1185">Reference proteome</keyword>
<dbReference type="InterPro" id="IPR013765">
    <property type="entry name" value="DNA_recomb/repair_RecA"/>
</dbReference>